<dbReference type="InterPro" id="IPR021787">
    <property type="entry name" value="DUF3352"/>
</dbReference>
<organism evidence="1 2">
    <name type="scientific">Phytoactinopolyspora alkaliphila</name>
    <dbReference type="NCBI Taxonomy" id="1783498"/>
    <lineage>
        <taxon>Bacteria</taxon>
        <taxon>Bacillati</taxon>
        <taxon>Actinomycetota</taxon>
        <taxon>Actinomycetes</taxon>
        <taxon>Jiangellales</taxon>
        <taxon>Jiangellaceae</taxon>
        <taxon>Phytoactinopolyspora</taxon>
    </lineage>
</organism>
<dbReference type="AlphaFoldDB" id="A0A6N9YJY0"/>
<gene>
    <name evidence="1" type="ORF">G1H11_07945</name>
</gene>
<dbReference type="RefSeq" id="WP_163817723.1">
    <property type="nucleotide sequence ID" value="NZ_JAAGOB010000003.1"/>
</dbReference>
<accession>A0A6N9YJY0</accession>
<dbReference type="EMBL" id="JAAGOB010000003">
    <property type="protein sequence ID" value="NED95245.1"/>
    <property type="molecule type" value="Genomic_DNA"/>
</dbReference>
<protein>
    <submittedName>
        <fullName evidence="1">DUF3352 domain-containing protein</fullName>
    </submittedName>
</protein>
<dbReference type="Pfam" id="PF11832">
    <property type="entry name" value="DUF3352"/>
    <property type="match status" value="1"/>
</dbReference>
<reference evidence="1 2" key="1">
    <citation type="submission" date="2020-02" db="EMBL/GenBank/DDBJ databases">
        <authorList>
            <person name="Li X.-J."/>
            <person name="Feng X.-M."/>
        </authorList>
    </citation>
    <scope>NUCLEOTIDE SEQUENCE [LARGE SCALE GENOMIC DNA]</scope>
    <source>
        <strain evidence="1 2">CGMCC 4.7225</strain>
    </source>
</reference>
<name>A0A6N9YJY0_9ACTN</name>
<comment type="caution">
    <text evidence="1">The sequence shown here is derived from an EMBL/GenBank/DDBJ whole genome shotgun (WGS) entry which is preliminary data.</text>
</comment>
<proteinExistence type="predicted"/>
<keyword evidence="2" id="KW-1185">Reference proteome</keyword>
<evidence type="ECO:0000313" key="2">
    <source>
        <dbReference type="Proteomes" id="UP000469185"/>
    </source>
</evidence>
<sequence length="513" mass="55117">MGEPHPQRRRGVLAAALALAVLLLVPGGVFAWRSLDGAGTQPHDVLPADAVGYFRLDLDPSASQKIEAMRFLRKFPAIGDALGGVADDEDLRKRVIDEFTAATGCDIDFEADVEPWLGDRLGGAMLPPTGEGTDPEFAVALQIEDQDAAEATIQQGLACGDPGADEFGRVYSDGYLILSDTQENAERHAAWAQESSLSSNSEFTEAMKLLGDQGVASMWFSSAGMFDAFEMPGAEMHPSDAFYDPDMPSMDDMRAMFEGAYRSVAMAFRFDSDYAEIASVITGDAYTELSGGGVRADVPEDTTLLLGFANGDSYLRENWETLFEATPDQSRMIQGLAATAGLTFPDDLGTLFGENFVLTLDAQNVDIDAITTYGDMSSVGLGALVDTDADAAREVWEKLRRWAEWAEMPMDDLPLELTDDGYLIASSPEAGARLIEGGGLGDTDVYTTAVKDAANADAVFFVNVDTVEDLVTSFFDEPGNEDLVASLQAVQAIGYSAHIRDGHTEVTMRITAN</sequence>
<evidence type="ECO:0000313" key="1">
    <source>
        <dbReference type="EMBL" id="NED95245.1"/>
    </source>
</evidence>
<dbReference type="Proteomes" id="UP000469185">
    <property type="component" value="Unassembled WGS sequence"/>
</dbReference>